<gene>
    <name evidence="3" type="ORF">ACFSC3_05225</name>
</gene>
<evidence type="ECO:0000256" key="1">
    <source>
        <dbReference type="SAM" id="MobiDB-lite"/>
    </source>
</evidence>
<evidence type="ECO:0000259" key="2">
    <source>
        <dbReference type="Pfam" id="PF03551"/>
    </source>
</evidence>
<dbReference type="Gene3D" id="1.10.10.10">
    <property type="entry name" value="Winged helix-like DNA-binding domain superfamily/Winged helix DNA-binding domain"/>
    <property type="match status" value="1"/>
</dbReference>
<dbReference type="PANTHER" id="PTHR43252">
    <property type="entry name" value="TRANSCRIPTIONAL REGULATOR YQJI"/>
    <property type="match status" value="1"/>
</dbReference>
<proteinExistence type="predicted"/>
<feature type="domain" description="Transcription regulator PadR N-terminal" evidence="2">
    <location>
        <begin position="87"/>
        <end position="157"/>
    </location>
</feature>
<accession>A0ABW4NB48</accession>
<comment type="caution">
    <text evidence="3">The sequence shown here is derived from an EMBL/GenBank/DDBJ whole genome shotgun (WGS) entry which is preliminary data.</text>
</comment>
<dbReference type="RefSeq" id="WP_380939343.1">
    <property type="nucleotide sequence ID" value="NZ_JBHUFC010000002.1"/>
</dbReference>
<dbReference type="PANTHER" id="PTHR43252:SF7">
    <property type="entry name" value="TRANSCRIPTIONAL REGULATOR YQJI"/>
    <property type="match status" value="1"/>
</dbReference>
<organism evidence="3 4">
    <name type="scientific">Sphingomonas floccifaciens</name>
    <dbReference type="NCBI Taxonomy" id="1844115"/>
    <lineage>
        <taxon>Bacteria</taxon>
        <taxon>Pseudomonadati</taxon>
        <taxon>Pseudomonadota</taxon>
        <taxon>Alphaproteobacteria</taxon>
        <taxon>Sphingomonadales</taxon>
        <taxon>Sphingomonadaceae</taxon>
        <taxon>Sphingomonas</taxon>
    </lineage>
</organism>
<evidence type="ECO:0000313" key="3">
    <source>
        <dbReference type="EMBL" id="MFD1786968.1"/>
    </source>
</evidence>
<reference evidence="4" key="1">
    <citation type="journal article" date="2019" name="Int. J. Syst. Evol. Microbiol.">
        <title>The Global Catalogue of Microorganisms (GCM) 10K type strain sequencing project: providing services to taxonomists for standard genome sequencing and annotation.</title>
        <authorList>
            <consortium name="The Broad Institute Genomics Platform"/>
            <consortium name="The Broad Institute Genome Sequencing Center for Infectious Disease"/>
            <person name="Wu L."/>
            <person name="Ma J."/>
        </authorList>
    </citation>
    <scope>NUCLEOTIDE SEQUENCE [LARGE SCALE GENOMIC DNA]</scope>
    <source>
        <strain evidence="4">Q85</strain>
    </source>
</reference>
<dbReference type="SUPFAM" id="SSF46785">
    <property type="entry name" value="Winged helix' DNA-binding domain"/>
    <property type="match status" value="1"/>
</dbReference>
<sequence length="226" mass="24916">MYGHHHHPNRHGRGSAPRGGWDQRSRRLEQRFAEIFGDGSRCAPQGGWERWGERIDHRFAEKFGNGRGGGGGGRRRMFSGDELRLVLLKLISDSPRHGYDLIREIEALTGGAYAPSPGVVYPTVTLLADMDLIAEQPGEGAKKVFAITPAGEAHLAERAEEVAALFERLAAVGAEREKREPAPVARAMMNLREALRNRIGAGDLADDGRHMIADILDDAARRIERL</sequence>
<dbReference type="EMBL" id="JBHUFC010000002">
    <property type="protein sequence ID" value="MFD1786968.1"/>
    <property type="molecule type" value="Genomic_DNA"/>
</dbReference>
<dbReference type="InterPro" id="IPR036388">
    <property type="entry name" value="WH-like_DNA-bd_sf"/>
</dbReference>
<dbReference type="Pfam" id="PF03551">
    <property type="entry name" value="PadR"/>
    <property type="match status" value="1"/>
</dbReference>
<dbReference type="InterPro" id="IPR005149">
    <property type="entry name" value="Tscrpt_reg_PadR_N"/>
</dbReference>
<feature type="region of interest" description="Disordered" evidence="1">
    <location>
        <begin position="1"/>
        <end position="23"/>
    </location>
</feature>
<feature type="compositionally biased region" description="Basic residues" evidence="1">
    <location>
        <begin position="1"/>
        <end position="13"/>
    </location>
</feature>
<dbReference type="InterPro" id="IPR036390">
    <property type="entry name" value="WH_DNA-bd_sf"/>
</dbReference>
<evidence type="ECO:0000313" key="4">
    <source>
        <dbReference type="Proteomes" id="UP001597283"/>
    </source>
</evidence>
<dbReference type="Proteomes" id="UP001597283">
    <property type="component" value="Unassembled WGS sequence"/>
</dbReference>
<keyword evidence="4" id="KW-1185">Reference proteome</keyword>
<protein>
    <submittedName>
        <fullName evidence="3">PadR family transcriptional regulator</fullName>
    </submittedName>
</protein>
<name>A0ABW4NB48_9SPHN</name>